<dbReference type="PANTHER" id="PTHR22966">
    <property type="entry name" value="2-AMINOETHANETHIOL DIOXYGENASE"/>
    <property type="match status" value="1"/>
</dbReference>
<reference evidence="5" key="1">
    <citation type="submission" date="2025-08" db="UniProtKB">
        <authorList>
            <consortium name="RefSeq"/>
        </authorList>
    </citation>
    <scope>IDENTIFICATION</scope>
    <source>
        <tissue evidence="5">Testes</tissue>
    </source>
</reference>
<evidence type="ECO:0000256" key="2">
    <source>
        <dbReference type="ARBA" id="ARBA00023002"/>
    </source>
</evidence>
<dbReference type="SUPFAM" id="SSF51182">
    <property type="entry name" value="RmlC-like cupins"/>
    <property type="match status" value="1"/>
</dbReference>
<protein>
    <submittedName>
        <fullName evidence="5">2-aminoethanethiol dioxygenase-like</fullName>
    </submittedName>
</protein>
<sequence>MASILQKLVGQALKTFRLSRADQAYKDNFQTLRSLLEEVSISDFHFKPRNTGNTVPHTTASVSSGLAPVTYMHIWEDEYFTVGIFLLKHGCKIPLHDHPNMCGILKVLYGDIRVRYYDRLDESSLLSKGIDRPAFNFGVKQHLIPTRYDGEVFLDSQTGVFELGSTAGNFHDIHAIEGPAAFLDILAPPYDPPQRDCTYFSECTELVAKEQGTGAEEDFRWLRPIQQPSDFWCDYEEYPGPEVNLDS</sequence>
<proteinExistence type="predicted"/>
<name>A0ABM0GSS3_SACKO</name>
<evidence type="ECO:0000313" key="5">
    <source>
        <dbReference type="RefSeq" id="XP_002736565.1"/>
    </source>
</evidence>
<dbReference type="RefSeq" id="XP_002736565.1">
    <property type="nucleotide sequence ID" value="XM_002736519.2"/>
</dbReference>
<organism evidence="4 5">
    <name type="scientific">Saccoglossus kowalevskii</name>
    <name type="common">Acorn worm</name>
    <dbReference type="NCBI Taxonomy" id="10224"/>
    <lineage>
        <taxon>Eukaryota</taxon>
        <taxon>Metazoa</taxon>
        <taxon>Hemichordata</taxon>
        <taxon>Enteropneusta</taxon>
        <taxon>Harrimaniidae</taxon>
        <taxon>Saccoglossus</taxon>
    </lineage>
</organism>
<accession>A0ABM0GSS3</accession>
<gene>
    <name evidence="5" type="primary">LOC100367728</name>
</gene>
<keyword evidence="4" id="KW-1185">Reference proteome</keyword>
<dbReference type="CDD" id="cd20289">
    <property type="entry name" value="cupin_ADO"/>
    <property type="match status" value="1"/>
</dbReference>
<evidence type="ECO:0000256" key="1">
    <source>
        <dbReference type="ARBA" id="ARBA00022723"/>
    </source>
</evidence>
<dbReference type="Proteomes" id="UP000694865">
    <property type="component" value="Unplaced"/>
</dbReference>
<dbReference type="PANTHER" id="PTHR22966:SF61">
    <property type="entry name" value="2-AMINOETHANETHIOL DIOXYGENASE"/>
    <property type="match status" value="1"/>
</dbReference>
<dbReference type="Pfam" id="PF07847">
    <property type="entry name" value="PCO_ADO"/>
    <property type="match status" value="1"/>
</dbReference>
<dbReference type="Gene3D" id="2.60.120.10">
    <property type="entry name" value="Jelly Rolls"/>
    <property type="match status" value="1"/>
</dbReference>
<dbReference type="InterPro" id="IPR012864">
    <property type="entry name" value="PCO/ADO"/>
</dbReference>
<keyword evidence="3" id="KW-0408">Iron</keyword>
<dbReference type="GeneID" id="100367728"/>
<dbReference type="InterPro" id="IPR014710">
    <property type="entry name" value="RmlC-like_jellyroll"/>
</dbReference>
<evidence type="ECO:0000313" key="4">
    <source>
        <dbReference type="Proteomes" id="UP000694865"/>
    </source>
</evidence>
<evidence type="ECO:0000256" key="3">
    <source>
        <dbReference type="ARBA" id="ARBA00023004"/>
    </source>
</evidence>
<keyword evidence="1" id="KW-0479">Metal-binding</keyword>
<dbReference type="InterPro" id="IPR011051">
    <property type="entry name" value="RmlC_Cupin_sf"/>
</dbReference>
<keyword evidence="2" id="KW-0560">Oxidoreductase</keyword>